<sequence length="212" mass="22480">MKIAGFLTAAAAMAAVVVLSNVLVQYPVDAQLGRIALADVLTWGAFTYPLAFFVSDLTNRRFGPSVARLVVLVGFAAAVLVSIELSTARIAIASGTAFLVGQLLDVTFFNRLRRLAWWRAPLAGSVVGSVLDTAIFFTLAFAPAAVFLGPNDPFAIEAAPLLGAFAPDLPRWMSWALGDLSVKLAAALVLLVPYRVVMGLILPWPAGQQRPA</sequence>
<name>A0A7W9FKE7_9HYPH</name>
<dbReference type="AlphaFoldDB" id="A0A7W9FKE7"/>
<gene>
    <name evidence="2" type="ORF">GGQ63_001509</name>
</gene>
<evidence type="ECO:0000313" key="3">
    <source>
        <dbReference type="Proteomes" id="UP000523821"/>
    </source>
</evidence>
<keyword evidence="1" id="KW-0472">Membrane</keyword>
<dbReference type="InterPro" id="IPR003744">
    <property type="entry name" value="YhhQ"/>
</dbReference>
<keyword evidence="1" id="KW-0997">Cell inner membrane</keyword>
<feature type="transmembrane region" description="Helical" evidence="1">
    <location>
        <begin position="89"/>
        <end position="110"/>
    </location>
</feature>
<dbReference type="EMBL" id="JACHOO010000003">
    <property type="protein sequence ID" value="MBB5752455.1"/>
    <property type="molecule type" value="Genomic_DNA"/>
</dbReference>
<feature type="transmembrane region" description="Helical" evidence="1">
    <location>
        <begin position="180"/>
        <end position="202"/>
    </location>
</feature>
<protein>
    <recommendedName>
        <fullName evidence="1">Probable queuosine precursor transporter</fullName>
        <shortName evidence="1">Q precursor transporter</shortName>
    </recommendedName>
</protein>
<comment type="similarity">
    <text evidence="1">Belongs to the vitamin uptake transporter (VUT/ECF) (TC 2.A.88) family. Q precursor transporter subfamily.</text>
</comment>
<comment type="caution">
    <text evidence="2">The sequence shown here is derived from an EMBL/GenBank/DDBJ whole genome shotgun (WGS) entry which is preliminary data.</text>
</comment>
<keyword evidence="1" id="KW-0813">Transport</keyword>
<feature type="transmembrane region" description="Helical" evidence="1">
    <location>
        <begin position="36"/>
        <end position="54"/>
    </location>
</feature>
<keyword evidence="3" id="KW-1185">Reference proteome</keyword>
<dbReference type="GO" id="GO:0005886">
    <property type="term" value="C:plasma membrane"/>
    <property type="evidence" value="ECO:0007669"/>
    <property type="project" value="UniProtKB-SubCell"/>
</dbReference>
<keyword evidence="1" id="KW-0812">Transmembrane</keyword>
<dbReference type="HAMAP" id="MF_02088">
    <property type="entry name" value="Q_prec_transport"/>
    <property type="match status" value="1"/>
</dbReference>
<reference evidence="2 3" key="1">
    <citation type="submission" date="2020-08" db="EMBL/GenBank/DDBJ databases">
        <title>Genomic Encyclopedia of Type Strains, Phase IV (KMG-IV): sequencing the most valuable type-strain genomes for metagenomic binning, comparative biology and taxonomic classification.</title>
        <authorList>
            <person name="Goeker M."/>
        </authorList>
    </citation>
    <scope>NUCLEOTIDE SEQUENCE [LARGE SCALE GENOMIC DNA]</scope>
    <source>
        <strain evidence="2 3">DSM 16268</strain>
    </source>
</reference>
<organism evidence="2 3">
    <name type="scientific">Prosthecomicrobium pneumaticum</name>
    <dbReference type="NCBI Taxonomy" id="81895"/>
    <lineage>
        <taxon>Bacteria</taxon>
        <taxon>Pseudomonadati</taxon>
        <taxon>Pseudomonadota</taxon>
        <taxon>Alphaproteobacteria</taxon>
        <taxon>Hyphomicrobiales</taxon>
        <taxon>Kaistiaceae</taxon>
        <taxon>Prosthecomicrobium</taxon>
    </lineage>
</organism>
<comment type="subcellular location">
    <subcellularLocation>
        <location evidence="1">Cell inner membrane</location>
        <topology evidence="1">Multi-pass membrane protein</topology>
    </subcellularLocation>
</comment>
<proteinExistence type="inferred from homology"/>
<comment type="function">
    <text evidence="1">Involved in the import of queuosine (Q) precursors, required for Q precursor salvage.</text>
</comment>
<keyword evidence="1" id="KW-1133">Transmembrane helix</keyword>
<evidence type="ECO:0000256" key="1">
    <source>
        <dbReference type="HAMAP-Rule" id="MF_02088"/>
    </source>
</evidence>
<accession>A0A7W9FKE7</accession>
<feature type="transmembrane region" description="Helical" evidence="1">
    <location>
        <begin position="66"/>
        <end position="83"/>
    </location>
</feature>
<dbReference type="PANTHER" id="PTHR34300:SF1">
    <property type="entry name" value="QUEUOSINE PRECURSOR TRANSPORTER"/>
    <property type="match status" value="1"/>
</dbReference>
<dbReference type="Proteomes" id="UP000523821">
    <property type="component" value="Unassembled WGS sequence"/>
</dbReference>
<dbReference type="PANTHER" id="PTHR34300">
    <property type="entry name" value="QUEUOSINE PRECURSOR TRANSPORTER-RELATED"/>
    <property type="match status" value="1"/>
</dbReference>
<dbReference type="RefSeq" id="WP_183854264.1">
    <property type="nucleotide sequence ID" value="NZ_JACHOO010000003.1"/>
</dbReference>
<dbReference type="GO" id="GO:0022857">
    <property type="term" value="F:transmembrane transporter activity"/>
    <property type="evidence" value="ECO:0007669"/>
    <property type="project" value="UniProtKB-UniRule"/>
</dbReference>
<evidence type="ECO:0000313" key="2">
    <source>
        <dbReference type="EMBL" id="MBB5752455.1"/>
    </source>
</evidence>
<feature type="transmembrane region" description="Helical" evidence="1">
    <location>
        <begin position="122"/>
        <end position="148"/>
    </location>
</feature>
<dbReference type="Pfam" id="PF02592">
    <property type="entry name" value="Vut_1"/>
    <property type="match status" value="2"/>
</dbReference>
<keyword evidence="1" id="KW-1003">Cell membrane</keyword>